<feature type="region of interest" description="Disordered" evidence="4">
    <location>
        <begin position="178"/>
        <end position="203"/>
    </location>
</feature>
<dbReference type="GO" id="GO:0005730">
    <property type="term" value="C:nucleolus"/>
    <property type="evidence" value="ECO:0007669"/>
    <property type="project" value="TreeGrafter"/>
</dbReference>
<dbReference type="PROSITE" id="PS50082">
    <property type="entry name" value="WD_REPEATS_2"/>
    <property type="match status" value="3"/>
</dbReference>
<dbReference type="InterPro" id="IPR051972">
    <property type="entry name" value="Glutamate-rich_WD_repeat"/>
</dbReference>
<dbReference type="SMART" id="SM00320">
    <property type="entry name" value="WD40"/>
    <property type="match status" value="5"/>
</dbReference>
<dbReference type="InterPro" id="IPR022052">
    <property type="entry name" value="Histone-bd_RBBP4-like_N"/>
</dbReference>
<accession>A0A2T9YU72</accession>
<sequence>MTKRVLEEKRPIEDVDMSIPEADLLDPDTENQTTKALKSNDARTGSDSEEFEDIFEDEIESEEFIESDSDMSYNSETELNKVLEDEEFNEQSEPQERVYLPGDALAEDEQLEVDNSVYDMLHQLQVKWPCLSFDILTDSLGNNRKDFPHTMTIFTGSQADAANKNEVYLMKLSQLAKTKTSDDEDDMSDDEDAGGSDHDPILQTRTFKHHGGVNRVRVSKEPENVFGATWSDEGKVYIWDLKNPMKSLESPAFQNTTTGYSHVIRSHQTEGFALDWQTNQNLLTGDCNGKIFLSKFRDDGSIFTYKDPFFGHKSSVEDIQWSPEEPFVFASCSADRSIRIWDFRQGQRKHALMAPNAHKSDVNVISWNRNTSYLLASGDDDGMFGIWDLRTWKPSSGKNQILPVASMDWHKSAITSIEWHPSDSSVLAVSGDDDQLTLWDLSVELDEEDRKALSDAFVSPGGVKRDIPSQLLFIHQGQQHIKELHWHHQIPGALVSTSFSGFNVFKTISA</sequence>
<dbReference type="PANTHER" id="PTHR45903">
    <property type="entry name" value="GLUTAMATE-RICH WD REPEAT-CONTAINING PROTEIN 1"/>
    <property type="match status" value="1"/>
</dbReference>
<organism evidence="6 7">
    <name type="scientific">Smittium megazygosporum</name>
    <dbReference type="NCBI Taxonomy" id="133381"/>
    <lineage>
        <taxon>Eukaryota</taxon>
        <taxon>Fungi</taxon>
        <taxon>Fungi incertae sedis</taxon>
        <taxon>Zoopagomycota</taxon>
        <taxon>Kickxellomycotina</taxon>
        <taxon>Harpellomycetes</taxon>
        <taxon>Harpellales</taxon>
        <taxon>Legeriomycetaceae</taxon>
        <taxon>Smittium</taxon>
    </lineage>
</organism>
<dbReference type="Pfam" id="PF00400">
    <property type="entry name" value="WD40"/>
    <property type="match status" value="4"/>
</dbReference>
<keyword evidence="1 3" id="KW-0853">WD repeat</keyword>
<dbReference type="OrthoDB" id="2161379at2759"/>
<dbReference type="SUPFAM" id="SSF50978">
    <property type="entry name" value="WD40 repeat-like"/>
    <property type="match status" value="1"/>
</dbReference>
<evidence type="ECO:0000313" key="6">
    <source>
        <dbReference type="EMBL" id="PVU95895.1"/>
    </source>
</evidence>
<dbReference type="InterPro" id="IPR015943">
    <property type="entry name" value="WD40/YVTN_repeat-like_dom_sf"/>
</dbReference>
<feature type="repeat" description="WD" evidence="3">
    <location>
        <begin position="407"/>
        <end position="442"/>
    </location>
</feature>
<protein>
    <recommendedName>
        <fullName evidence="5">Histone-binding protein RBBP4-like N-terminal domain-containing protein</fullName>
    </recommendedName>
</protein>
<dbReference type="STRING" id="133381.A0A2T9YU72"/>
<dbReference type="Gene3D" id="2.130.10.10">
    <property type="entry name" value="YVTN repeat-like/Quinoprotein amine dehydrogenase"/>
    <property type="match status" value="1"/>
</dbReference>
<evidence type="ECO:0000256" key="1">
    <source>
        <dbReference type="ARBA" id="ARBA00022574"/>
    </source>
</evidence>
<feature type="compositionally biased region" description="Basic and acidic residues" evidence="4">
    <location>
        <begin position="1"/>
        <end position="13"/>
    </location>
</feature>
<dbReference type="GO" id="GO:0042254">
    <property type="term" value="P:ribosome biogenesis"/>
    <property type="evidence" value="ECO:0007669"/>
    <property type="project" value="TreeGrafter"/>
</dbReference>
<keyword evidence="7" id="KW-1185">Reference proteome</keyword>
<dbReference type="InterPro" id="IPR001680">
    <property type="entry name" value="WD40_rpt"/>
</dbReference>
<feature type="domain" description="Histone-binding protein RBBP4-like N-terminal" evidence="5">
    <location>
        <begin position="108"/>
        <end position="175"/>
    </location>
</feature>
<dbReference type="InterPro" id="IPR036322">
    <property type="entry name" value="WD40_repeat_dom_sf"/>
</dbReference>
<dbReference type="PROSITE" id="PS50294">
    <property type="entry name" value="WD_REPEATS_REGION"/>
    <property type="match status" value="3"/>
</dbReference>
<proteinExistence type="predicted"/>
<dbReference type="EMBL" id="MBFS01002529">
    <property type="protein sequence ID" value="PVU95895.1"/>
    <property type="molecule type" value="Genomic_DNA"/>
</dbReference>
<evidence type="ECO:0000259" key="5">
    <source>
        <dbReference type="Pfam" id="PF12265"/>
    </source>
</evidence>
<keyword evidence="2" id="KW-0677">Repeat</keyword>
<feature type="repeat" description="WD" evidence="3">
    <location>
        <begin position="309"/>
        <end position="351"/>
    </location>
</feature>
<comment type="caution">
    <text evidence="6">The sequence shown here is derived from an EMBL/GenBank/DDBJ whole genome shotgun (WGS) entry which is preliminary data.</text>
</comment>
<evidence type="ECO:0000256" key="3">
    <source>
        <dbReference type="PROSITE-ProRule" id="PRU00221"/>
    </source>
</evidence>
<evidence type="ECO:0000256" key="2">
    <source>
        <dbReference type="ARBA" id="ARBA00022737"/>
    </source>
</evidence>
<dbReference type="Pfam" id="PF12265">
    <property type="entry name" value="CAF1C_H4-bd"/>
    <property type="match status" value="1"/>
</dbReference>
<feature type="repeat" description="WD" evidence="3">
    <location>
        <begin position="355"/>
        <end position="391"/>
    </location>
</feature>
<evidence type="ECO:0000313" key="7">
    <source>
        <dbReference type="Proteomes" id="UP000245609"/>
    </source>
</evidence>
<evidence type="ECO:0000256" key="4">
    <source>
        <dbReference type="SAM" id="MobiDB-lite"/>
    </source>
</evidence>
<dbReference type="Proteomes" id="UP000245609">
    <property type="component" value="Unassembled WGS sequence"/>
</dbReference>
<feature type="compositionally biased region" description="Acidic residues" evidence="4">
    <location>
        <begin position="182"/>
        <end position="194"/>
    </location>
</feature>
<feature type="region of interest" description="Disordered" evidence="4">
    <location>
        <begin position="1"/>
        <end position="50"/>
    </location>
</feature>
<name>A0A2T9YU72_9FUNG</name>
<dbReference type="AlphaFoldDB" id="A0A2T9YU72"/>
<reference evidence="6 7" key="1">
    <citation type="journal article" date="2018" name="MBio">
        <title>Comparative Genomics Reveals the Core Gene Toolbox for the Fungus-Insect Symbiosis.</title>
        <authorList>
            <person name="Wang Y."/>
            <person name="Stata M."/>
            <person name="Wang W."/>
            <person name="Stajich J.E."/>
            <person name="White M.M."/>
            <person name="Moncalvo J.M."/>
        </authorList>
    </citation>
    <scope>NUCLEOTIDE SEQUENCE [LARGE SCALE GENOMIC DNA]</scope>
    <source>
        <strain evidence="6 7">SC-DP-2</strain>
    </source>
</reference>
<dbReference type="PANTHER" id="PTHR45903:SF1">
    <property type="entry name" value="GLUTAMATE-RICH WD REPEAT-CONTAINING PROTEIN 1"/>
    <property type="match status" value="1"/>
</dbReference>
<gene>
    <name evidence="6" type="ORF">BB560_005838</name>
</gene>